<accession>A0ACB7RYE1</accession>
<evidence type="ECO:0000313" key="1">
    <source>
        <dbReference type="EMBL" id="KAH6925539.1"/>
    </source>
</evidence>
<sequence>MSCGASLALDSRPRLQLQLPSSPAGAATTAPRRRRSWCSAVRLVTPGELVDSWQRRRRLLLVDCRPFLSFNAGRIRSAVNVNCGDRITRRRLQQGRLALWDLVACKQARDDLRHARDIVVYDDCTGDLESPQPSSSLALVLAVLCQNGATPAVLKGGFREFQRQFADECTSSAVPPPCHEGSESTTVHDVCQWPATRVLPFLVLGNERDARDAELLQRLGVGYVLHVTPALQQPVPPTDTAVQQDHCPGLRCKRLPASDSCHQNLKQWSHAPNAGNPLLDRADIIVRVLCPDRTSMIAGPSPQCNLAYSPVRVCECRDDEEEGCDSVRAWGSRSPHSCPDWPLLAALYLAVRHQCARARGENTWPAPACHDVTRGFGSDVTGCEPRAFEKRRTRGGSAVRGASPDGSSRSDGWFVAADGSENVRPMLDARERGERGKSQEREEGGGAGHASCDAFADAGTYVTLSRKDATRWASYFVLEGVGTDGERRGSRRLRRRVLWGLSHLTSGNRTRSLVASCDHARQGTWDKLLPRRPEGFLRYLDIKQLEARFPRTLYLQVRGKRD</sequence>
<dbReference type="EMBL" id="CM023487">
    <property type="protein sequence ID" value="KAH6925539.1"/>
    <property type="molecule type" value="Genomic_DNA"/>
</dbReference>
<comment type="caution">
    <text evidence="1">The sequence shown here is derived from an EMBL/GenBank/DDBJ whole genome shotgun (WGS) entry which is preliminary data.</text>
</comment>
<reference evidence="1" key="1">
    <citation type="submission" date="2020-05" db="EMBL/GenBank/DDBJ databases">
        <title>Large-scale comparative analyses of tick genomes elucidate their genetic diversity and vector capacities.</title>
        <authorList>
            <person name="Jia N."/>
            <person name="Wang J."/>
            <person name="Shi W."/>
            <person name="Du L."/>
            <person name="Sun Y."/>
            <person name="Zhan W."/>
            <person name="Jiang J."/>
            <person name="Wang Q."/>
            <person name="Zhang B."/>
            <person name="Ji P."/>
            <person name="Sakyi L.B."/>
            <person name="Cui X."/>
            <person name="Yuan T."/>
            <person name="Jiang B."/>
            <person name="Yang W."/>
            <person name="Lam T.T.-Y."/>
            <person name="Chang Q."/>
            <person name="Ding S."/>
            <person name="Wang X."/>
            <person name="Zhu J."/>
            <person name="Ruan X."/>
            <person name="Zhao L."/>
            <person name="Wei J."/>
            <person name="Que T."/>
            <person name="Du C."/>
            <person name="Cheng J."/>
            <person name="Dai P."/>
            <person name="Han X."/>
            <person name="Huang E."/>
            <person name="Gao Y."/>
            <person name="Liu J."/>
            <person name="Shao H."/>
            <person name="Ye R."/>
            <person name="Li L."/>
            <person name="Wei W."/>
            <person name="Wang X."/>
            <person name="Wang C."/>
            <person name="Yang T."/>
            <person name="Huo Q."/>
            <person name="Li W."/>
            <person name="Guo W."/>
            <person name="Chen H."/>
            <person name="Zhou L."/>
            <person name="Ni X."/>
            <person name="Tian J."/>
            <person name="Zhou Y."/>
            <person name="Sheng Y."/>
            <person name="Liu T."/>
            <person name="Pan Y."/>
            <person name="Xia L."/>
            <person name="Li J."/>
            <person name="Zhao F."/>
            <person name="Cao W."/>
        </authorList>
    </citation>
    <scope>NUCLEOTIDE SEQUENCE</scope>
    <source>
        <strain evidence="1">Hyas-2018</strain>
    </source>
</reference>
<keyword evidence="2" id="KW-1185">Reference proteome</keyword>
<evidence type="ECO:0000313" key="2">
    <source>
        <dbReference type="Proteomes" id="UP000821845"/>
    </source>
</evidence>
<organism evidence="1 2">
    <name type="scientific">Hyalomma asiaticum</name>
    <name type="common">Tick</name>
    <dbReference type="NCBI Taxonomy" id="266040"/>
    <lineage>
        <taxon>Eukaryota</taxon>
        <taxon>Metazoa</taxon>
        <taxon>Ecdysozoa</taxon>
        <taxon>Arthropoda</taxon>
        <taxon>Chelicerata</taxon>
        <taxon>Arachnida</taxon>
        <taxon>Acari</taxon>
        <taxon>Parasitiformes</taxon>
        <taxon>Ixodida</taxon>
        <taxon>Ixodoidea</taxon>
        <taxon>Ixodidae</taxon>
        <taxon>Hyalomminae</taxon>
        <taxon>Hyalomma</taxon>
    </lineage>
</organism>
<protein>
    <submittedName>
        <fullName evidence="1">Uncharacterized protein</fullName>
    </submittedName>
</protein>
<name>A0ACB7RYE1_HYAAI</name>
<gene>
    <name evidence="1" type="ORF">HPB50_006887</name>
</gene>
<dbReference type="Proteomes" id="UP000821845">
    <property type="component" value="Chromosome 7"/>
</dbReference>
<proteinExistence type="predicted"/>